<reference evidence="2 3" key="1">
    <citation type="journal article" date="2016" name="DNA Res.">
        <title>Genome sequence of Aspergillus luchuensis NBRC 4314.</title>
        <authorList>
            <person name="Yamada O."/>
            <person name="Machida M."/>
            <person name="Hosoyama A."/>
            <person name="Goto M."/>
            <person name="Takahashi T."/>
            <person name="Futagami T."/>
            <person name="Yamagata Y."/>
            <person name="Takeuchi M."/>
            <person name="Kobayashi T."/>
            <person name="Koike H."/>
            <person name="Abe K."/>
            <person name="Asai K."/>
            <person name="Arita M."/>
            <person name="Fujita N."/>
            <person name="Fukuda K."/>
            <person name="Higa K."/>
            <person name="Horikawa H."/>
            <person name="Ishikawa T."/>
            <person name="Jinno K."/>
            <person name="Kato Y."/>
            <person name="Kirimura K."/>
            <person name="Mizutani O."/>
            <person name="Nakasone K."/>
            <person name="Sano M."/>
            <person name="Shiraishi Y."/>
            <person name="Tsukahara M."/>
            <person name="Gomi K."/>
        </authorList>
    </citation>
    <scope>NUCLEOTIDE SEQUENCE [LARGE SCALE GENOMIC DNA]</scope>
    <source>
        <strain evidence="2 3">RIB 2604</strain>
    </source>
</reference>
<gene>
    <name evidence="2" type="ORF">RIB2604_00401640</name>
</gene>
<dbReference type="Proteomes" id="UP000075230">
    <property type="component" value="Unassembled WGS sequence"/>
</dbReference>
<feature type="region of interest" description="Disordered" evidence="1">
    <location>
        <begin position="1"/>
        <end position="28"/>
    </location>
</feature>
<name>A0A146F0B4_ASPKA</name>
<proteinExistence type="predicted"/>
<evidence type="ECO:0000313" key="2">
    <source>
        <dbReference type="EMBL" id="GAT19231.1"/>
    </source>
</evidence>
<dbReference type="EMBL" id="BCWF01000004">
    <property type="protein sequence ID" value="GAT19231.1"/>
    <property type="molecule type" value="Genomic_DNA"/>
</dbReference>
<organism evidence="2 3">
    <name type="scientific">Aspergillus kawachii</name>
    <name type="common">White koji mold</name>
    <name type="synonym">Aspergillus awamori var. kawachi</name>
    <dbReference type="NCBI Taxonomy" id="1069201"/>
    <lineage>
        <taxon>Eukaryota</taxon>
        <taxon>Fungi</taxon>
        <taxon>Dikarya</taxon>
        <taxon>Ascomycota</taxon>
        <taxon>Pezizomycotina</taxon>
        <taxon>Eurotiomycetes</taxon>
        <taxon>Eurotiomycetidae</taxon>
        <taxon>Eurotiales</taxon>
        <taxon>Aspergillaceae</taxon>
        <taxon>Aspergillus</taxon>
        <taxon>Aspergillus subgen. Circumdati</taxon>
    </lineage>
</organism>
<evidence type="ECO:0000313" key="3">
    <source>
        <dbReference type="Proteomes" id="UP000075230"/>
    </source>
</evidence>
<evidence type="ECO:0000256" key="1">
    <source>
        <dbReference type="SAM" id="MobiDB-lite"/>
    </source>
</evidence>
<sequence length="86" mass="9759">MACQWSMQPLQTGGNNMEQDTDPDDRGERLVCPCAQRRRPGSSWRCAVYDRPIKPPREALNFGSETGRRIREMTSMAPGHDRPAQV</sequence>
<feature type="compositionally biased region" description="Polar residues" evidence="1">
    <location>
        <begin position="1"/>
        <end position="18"/>
    </location>
</feature>
<reference evidence="3" key="2">
    <citation type="submission" date="2016-02" db="EMBL/GenBank/DDBJ databases">
        <title>Genome sequencing of Aspergillus luchuensis NBRC 4314.</title>
        <authorList>
            <person name="Yamada O."/>
        </authorList>
    </citation>
    <scope>NUCLEOTIDE SEQUENCE [LARGE SCALE GENOMIC DNA]</scope>
    <source>
        <strain evidence="3">RIB 2604</strain>
    </source>
</reference>
<accession>A0A146F0B4</accession>
<dbReference type="AlphaFoldDB" id="A0A146F0B4"/>
<protein>
    <submittedName>
        <fullName evidence="2">LCCL domain protein</fullName>
    </submittedName>
</protein>
<comment type="caution">
    <text evidence="2">The sequence shown here is derived from an EMBL/GenBank/DDBJ whole genome shotgun (WGS) entry which is preliminary data.</text>
</comment>